<dbReference type="Proteomes" id="UP001596174">
    <property type="component" value="Unassembled WGS sequence"/>
</dbReference>
<dbReference type="Pfam" id="PF00498">
    <property type="entry name" value="FHA"/>
    <property type="match status" value="1"/>
</dbReference>
<name>A0ABW1FTK6_9ACTN</name>
<dbReference type="InterPro" id="IPR050923">
    <property type="entry name" value="Cell_Proc_Reg/RNA_Proc"/>
</dbReference>
<dbReference type="PANTHER" id="PTHR23308">
    <property type="entry name" value="NUCLEAR INHIBITOR OF PROTEIN PHOSPHATASE-1"/>
    <property type="match status" value="1"/>
</dbReference>
<dbReference type="RefSeq" id="WP_380578517.1">
    <property type="nucleotide sequence ID" value="NZ_JBHSQJ010000003.1"/>
</dbReference>
<dbReference type="InterPro" id="IPR008984">
    <property type="entry name" value="SMAD_FHA_dom_sf"/>
</dbReference>
<dbReference type="InterPro" id="IPR000253">
    <property type="entry name" value="FHA_dom"/>
</dbReference>
<dbReference type="PROSITE" id="PS50006">
    <property type="entry name" value="FHA_DOMAIN"/>
    <property type="match status" value="1"/>
</dbReference>
<evidence type="ECO:0000313" key="4">
    <source>
        <dbReference type="EMBL" id="MFC5905761.1"/>
    </source>
</evidence>
<protein>
    <submittedName>
        <fullName evidence="4">FHA domain-containing protein</fullName>
    </submittedName>
</protein>
<dbReference type="SMART" id="SM00240">
    <property type="entry name" value="FHA"/>
    <property type="match status" value="1"/>
</dbReference>
<dbReference type="Gene3D" id="2.60.200.20">
    <property type="match status" value="1"/>
</dbReference>
<comment type="caution">
    <text evidence="4">The sequence shown here is derived from an EMBL/GenBank/DDBJ whole genome shotgun (WGS) entry which is preliminary data.</text>
</comment>
<feature type="domain" description="FHA" evidence="3">
    <location>
        <begin position="209"/>
        <end position="268"/>
    </location>
</feature>
<sequence>MPICPRGHDSQAADYCDFCGWPISAPPAPQPAQAQPQPPHPTAGQVSTTGLVTCPICTTPQTGRYCEECGYDYDLASPSQRVRPQAPTPQQPERPQSWQPSPESPPYGVQYAQQYVSGQTMGGDFRLEPPSRATPGPGQQPPQQPYQQPQHPYQQPPQPPRPTTWVAVVAADRDYFDDMMSRSGPDAAGLYFPPYSPERRVPMTGRGQLRIGRRSHQRGTVPEIDLSVPPEDPGASHQHALLQEQPDGGWVVIDQDSTNGTTLNGAPDPIPAHTPVALKDGDRIHVGAWTTITVLRA</sequence>
<proteinExistence type="predicted"/>
<dbReference type="EMBL" id="JBHSQJ010000003">
    <property type="protein sequence ID" value="MFC5905761.1"/>
    <property type="molecule type" value="Genomic_DNA"/>
</dbReference>
<evidence type="ECO:0000256" key="1">
    <source>
        <dbReference type="ARBA" id="ARBA00022553"/>
    </source>
</evidence>
<accession>A0ABW1FTK6</accession>
<feature type="compositionally biased region" description="Pro residues" evidence="2">
    <location>
        <begin position="27"/>
        <end position="41"/>
    </location>
</feature>
<reference evidence="5" key="1">
    <citation type="journal article" date="2019" name="Int. J. Syst. Evol. Microbiol.">
        <title>The Global Catalogue of Microorganisms (GCM) 10K type strain sequencing project: providing services to taxonomists for standard genome sequencing and annotation.</title>
        <authorList>
            <consortium name="The Broad Institute Genomics Platform"/>
            <consortium name="The Broad Institute Genome Sequencing Center for Infectious Disease"/>
            <person name="Wu L."/>
            <person name="Ma J."/>
        </authorList>
    </citation>
    <scope>NUCLEOTIDE SEQUENCE [LARGE SCALE GENOMIC DNA]</scope>
    <source>
        <strain evidence="5">JCM 4816</strain>
    </source>
</reference>
<keyword evidence="1" id="KW-0597">Phosphoprotein</keyword>
<evidence type="ECO:0000313" key="5">
    <source>
        <dbReference type="Proteomes" id="UP001596174"/>
    </source>
</evidence>
<evidence type="ECO:0000259" key="3">
    <source>
        <dbReference type="PROSITE" id="PS50006"/>
    </source>
</evidence>
<organism evidence="4 5">
    <name type="scientific">Streptacidiphilus monticola</name>
    <dbReference type="NCBI Taxonomy" id="2161674"/>
    <lineage>
        <taxon>Bacteria</taxon>
        <taxon>Bacillati</taxon>
        <taxon>Actinomycetota</taxon>
        <taxon>Actinomycetes</taxon>
        <taxon>Kitasatosporales</taxon>
        <taxon>Streptomycetaceae</taxon>
        <taxon>Streptacidiphilus</taxon>
    </lineage>
</organism>
<feature type="region of interest" description="Disordered" evidence="2">
    <location>
        <begin position="78"/>
        <end position="163"/>
    </location>
</feature>
<dbReference type="SUPFAM" id="SSF49879">
    <property type="entry name" value="SMAD/FHA domain"/>
    <property type="match status" value="1"/>
</dbReference>
<dbReference type="CDD" id="cd00060">
    <property type="entry name" value="FHA"/>
    <property type="match status" value="1"/>
</dbReference>
<feature type="region of interest" description="Disordered" evidence="2">
    <location>
        <begin position="27"/>
        <end position="46"/>
    </location>
</feature>
<gene>
    <name evidence="4" type="ORF">ACFP3V_00785</name>
</gene>
<keyword evidence="5" id="KW-1185">Reference proteome</keyword>
<evidence type="ECO:0000256" key="2">
    <source>
        <dbReference type="SAM" id="MobiDB-lite"/>
    </source>
</evidence>